<dbReference type="EMBL" id="CP099490">
    <property type="protein sequence ID" value="USQ76641.1"/>
    <property type="molecule type" value="Genomic_DNA"/>
</dbReference>
<dbReference type="InterPro" id="IPR032025">
    <property type="entry name" value="DUF5063"/>
</dbReference>
<keyword evidence="3" id="KW-1185">Reference proteome</keyword>
<feature type="compositionally biased region" description="Acidic residues" evidence="1">
    <location>
        <begin position="198"/>
        <end position="207"/>
    </location>
</feature>
<feature type="region of interest" description="Disordered" evidence="1">
    <location>
        <begin position="188"/>
        <end position="207"/>
    </location>
</feature>
<dbReference type="Proteomes" id="UP001056535">
    <property type="component" value="Chromosome"/>
</dbReference>
<organism evidence="2 3">
    <name type="scientific">Ornithinimicrobium cryptoxanthini</name>
    <dbReference type="NCBI Taxonomy" id="2934161"/>
    <lineage>
        <taxon>Bacteria</taxon>
        <taxon>Bacillati</taxon>
        <taxon>Actinomycetota</taxon>
        <taxon>Actinomycetes</taxon>
        <taxon>Micrococcales</taxon>
        <taxon>Ornithinimicrobiaceae</taxon>
        <taxon>Ornithinimicrobium</taxon>
    </lineage>
</organism>
<evidence type="ECO:0000256" key="1">
    <source>
        <dbReference type="SAM" id="MobiDB-lite"/>
    </source>
</evidence>
<name>A0ABY4YJD7_9MICO</name>
<evidence type="ECO:0000313" key="2">
    <source>
        <dbReference type="EMBL" id="USQ76641.1"/>
    </source>
</evidence>
<dbReference type="Pfam" id="PF16702">
    <property type="entry name" value="DUF5063"/>
    <property type="match status" value="1"/>
</dbReference>
<reference evidence="2" key="1">
    <citation type="submission" date="2022-06" db="EMBL/GenBank/DDBJ databases">
        <title>Ornithinimicrobium JY.X270.</title>
        <authorList>
            <person name="Huang Y."/>
        </authorList>
    </citation>
    <scope>NUCLEOTIDE SEQUENCE</scope>
    <source>
        <strain evidence="2">JY.X270</strain>
    </source>
</reference>
<sequence>MSELVDPDLAALAEEIAHEATTFLVTVRELAAGGAPDTALPLLLLACTQVQTAGARLGAMVDVVPHEQFETDSGPDANLDGVRQGLHALLAGVDEYVEVEDPVLSGEVIPGCLSDDLTQAAADLGHGLAHHRAGRTQEALWWWQFSYLSVWGERLASATRALHSLLAHVRLDADEELVMEAKMAALHAEPEVVSGPDSDPESEPTRV</sequence>
<dbReference type="Gene3D" id="1.20.120.1550">
    <property type="entry name" value="Protein of unknown function DUF5063"/>
    <property type="match status" value="1"/>
</dbReference>
<dbReference type="InterPro" id="IPR038312">
    <property type="entry name" value="DUF5063_sf"/>
</dbReference>
<gene>
    <name evidence="2" type="ORF">NF557_01535</name>
</gene>
<accession>A0ABY4YJD7</accession>
<protein>
    <submittedName>
        <fullName evidence="2">DUF5063 domain-containing protein</fullName>
    </submittedName>
</protein>
<evidence type="ECO:0000313" key="3">
    <source>
        <dbReference type="Proteomes" id="UP001056535"/>
    </source>
</evidence>
<proteinExistence type="predicted"/>
<dbReference type="RefSeq" id="WP_252621345.1">
    <property type="nucleotide sequence ID" value="NZ_CP099490.1"/>
</dbReference>